<dbReference type="AlphaFoldDB" id="A0A1V6LPV8"/>
<dbReference type="Pfam" id="PF17963">
    <property type="entry name" value="Big_9"/>
    <property type="match status" value="1"/>
</dbReference>
<keyword evidence="1" id="KW-0732">Signal</keyword>
<dbReference type="OrthoDB" id="279982at2"/>
<comment type="caution">
    <text evidence="2">The sequence shown here is derived from an EMBL/GenBank/DDBJ whole genome shotgun (WGS) entry which is preliminary data.</text>
</comment>
<dbReference type="InterPro" id="IPR028974">
    <property type="entry name" value="TSP_type-3_rpt"/>
</dbReference>
<dbReference type="InterPro" id="IPR028994">
    <property type="entry name" value="Integrin_alpha_N"/>
</dbReference>
<organism evidence="2 3">
    <name type="scientific">Croceivirga radicis</name>
    <dbReference type="NCBI Taxonomy" id="1929488"/>
    <lineage>
        <taxon>Bacteria</taxon>
        <taxon>Pseudomonadati</taxon>
        <taxon>Bacteroidota</taxon>
        <taxon>Flavobacteriia</taxon>
        <taxon>Flavobacteriales</taxon>
        <taxon>Flavobacteriaceae</taxon>
        <taxon>Croceivirga</taxon>
    </lineage>
</organism>
<dbReference type="PROSITE" id="PS00018">
    <property type="entry name" value="EF_HAND_1"/>
    <property type="match status" value="1"/>
</dbReference>
<keyword evidence="3" id="KW-1185">Reference proteome</keyword>
<dbReference type="Pfam" id="PF13517">
    <property type="entry name" value="FG-GAP_3"/>
    <property type="match status" value="2"/>
</dbReference>
<dbReference type="Proteomes" id="UP000191680">
    <property type="component" value="Unassembled WGS sequence"/>
</dbReference>
<evidence type="ECO:0000313" key="2">
    <source>
        <dbReference type="EMBL" id="OQD42149.1"/>
    </source>
</evidence>
<gene>
    <name evidence="2" type="ORF">BUL40_12065</name>
</gene>
<name>A0A1V6LPV8_9FLAO</name>
<evidence type="ECO:0000313" key="3">
    <source>
        <dbReference type="Proteomes" id="UP000191680"/>
    </source>
</evidence>
<accession>A0A1V6LPV8</accession>
<evidence type="ECO:0008006" key="4">
    <source>
        <dbReference type="Google" id="ProtNLM"/>
    </source>
</evidence>
<proteinExistence type="predicted"/>
<evidence type="ECO:0000256" key="1">
    <source>
        <dbReference type="ARBA" id="ARBA00022729"/>
    </source>
</evidence>
<dbReference type="SUPFAM" id="SSF103647">
    <property type="entry name" value="TSP type-3 repeat"/>
    <property type="match status" value="2"/>
</dbReference>
<dbReference type="SUPFAM" id="SSF69318">
    <property type="entry name" value="Integrin alpha N-terminal domain"/>
    <property type="match status" value="1"/>
</dbReference>
<dbReference type="Gene3D" id="4.10.1080.10">
    <property type="entry name" value="TSP type-3 repeat"/>
    <property type="match status" value="1"/>
</dbReference>
<dbReference type="RefSeq" id="WP_080319473.1">
    <property type="nucleotide sequence ID" value="NZ_MTBC01000008.1"/>
</dbReference>
<dbReference type="InterPro" id="IPR018247">
    <property type="entry name" value="EF_Hand_1_Ca_BS"/>
</dbReference>
<dbReference type="PANTHER" id="PTHR44103:SF1">
    <property type="entry name" value="PROPROTEIN CONVERTASE P"/>
    <property type="match status" value="1"/>
</dbReference>
<dbReference type="InterPro" id="IPR013517">
    <property type="entry name" value="FG-GAP"/>
</dbReference>
<reference evidence="2 3" key="1">
    <citation type="submission" date="2016-12" db="EMBL/GenBank/DDBJ databases">
        <authorList>
            <person name="Song W.-J."/>
            <person name="Kurnit D.M."/>
        </authorList>
    </citation>
    <scope>NUCLEOTIDE SEQUENCE [LARGE SCALE GENOMIC DNA]</scope>
    <source>
        <strain evidence="2 3">HSG9</strain>
    </source>
</reference>
<dbReference type="EMBL" id="MTBC01000008">
    <property type="protein sequence ID" value="OQD42149.1"/>
    <property type="molecule type" value="Genomic_DNA"/>
</dbReference>
<protein>
    <recommendedName>
        <fullName evidence="4">ASPIC/UnbV domain-containing protein</fullName>
    </recommendedName>
</protein>
<dbReference type="PANTHER" id="PTHR44103">
    <property type="entry name" value="PROPROTEIN CONVERTASE P"/>
    <property type="match status" value="1"/>
</dbReference>
<dbReference type="GO" id="GO:0005509">
    <property type="term" value="F:calcium ion binding"/>
    <property type="evidence" value="ECO:0007669"/>
    <property type="project" value="InterPro"/>
</dbReference>
<sequence length="1272" mass="135204">MTKFRICVIHCIDYLRRTATFSYLILAFVFSIQQLSAQTTFTESAASYNLNIGQSKDGGHAWADFDLDGDQDVLVLVNSTSQKARLMRNNGDGTFTNVQTTLAPGILNARAERQAAWGDLNNDGRPDFMITSSGNSGGNPSPPALQIFLQNLDGTFGDALGGTNPITVGRNGHTITINPMNAEGAGFFDFEGDGDLDIFFDSHNYGIEILRNNYIDHTNSTVTNPTAALLFSHITTGNGNGVVNFGLNQFATDGDYGTAADANDDGWVDIFMRKRDENDFFLNQGGIFTNGSDLAQAANGNKGGNGLWDLDNDGDLDAVWTENGLTQIYRNDGSGIWTALGTGVFPGLPQPNNSNNGNSSNRIDALAGGDIDNDGDIDILLVGQSRSYLYINQLNSPTPAPGVIGSGSPMNFSLDPETFNTNDGEGTTMVDVDDDGDLDIYMNINGSGNQLWINNLAAANRNNHLMVNVIEDRASNGDTGGFAGRIALGTNVLIRDCSGNIVSGLRQVNGVYGHGTQQPETVHFGLPLGENETYIIEVRYPNFNDPEEGITRLIATGVAQPSTIAGTNHYNLTTTNAETIQNLNAPEAEDDLVTIPYGNSVSIQINLFTNDSEPDGENFFIESITQPTVGSVTIDDANNGLVTYTYNNAAPFPGSTSFTYTIVDDTYNICAAQGKSDTATVTVYEPCSDPTGVDTDGDGINDICDYDDDNDGISDFDEQQCSTTNPGVLGVPTTVLGGTAVDEIYTDYNGYWYSSTASINSIEPNLSHNLLAFGSGGNLYSTGVVNTNMLDTDSNGRYDAVDTNGDGSGNINITEMEWRAFRPNSNITNKVALESALNDGTLGSALGSTVIANLATDPLNPLLTNGPRGLDLGTGIANVFDSWFFNISTIDIAAVNDGLPDILITQVAQISSTVDHNIAFFDAAGNPVGNQVRVTSLGGGELSSVIGAQRYDVYQTNGSSWQVNVTKNIRMATLELSEFGLDASNIGNVALMRLTLNNSADTAFLAYNMDSFGEFCTDLDTDGDGIVDRLDLDSDNDGIYDVVEAGHNLTHTNGRLTGAVGADGIIDALQTNPNNQTTTYIVADTNGDGIPDFKNLDSDGDGCTDVNEAGITDNNDDGYLGDIPLTVSLDGVVTSGADGYTTPVDADGNGIYDYTEVGAAPTITDQPTNTTICPGCSGTITANFANADGYQWQLFNGSTWENLVNGGLYGGTTTQTLTITNPTSAEHGNTYRIVGSSTTFVCRNAISNPVVLSVRINTVITNRRITYRVDPK</sequence>